<reference evidence="8" key="1">
    <citation type="submission" date="2022-11" db="EMBL/GenBank/DDBJ databases">
        <authorList>
            <person name="Petersen C."/>
        </authorList>
    </citation>
    <scope>NUCLEOTIDE SEQUENCE</scope>
    <source>
        <strain evidence="8">IBT 19713</strain>
    </source>
</reference>
<feature type="transmembrane region" description="Helical" evidence="6">
    <location>
        <begin position="75"/>
        <end position="93"/>
    </location>
</feature>
<feature type="domain" description="MARVEL" evidence="7">
    <location>
        <begin position="6"/>
        <end position="125"/>
    </location>
</feature>
<reference evidence="8" key="2">
    <citation type="journal article" date="2023" name="IMA Fungus">
        <title>Comparative genomic study of the Penicillium genus elucidates a diverse pangenome and 15 lateral gene transfer events.</title>
        <authorList>
            <person name="Petersen C."/>
            <person name="Sorensen T."/>
            <person name="Nielsen M.R."/>
            <person name="Sondergaard T.E."/>
            <person name="Sorensen J.L."/>
            <person name="Fitzpatrick D.A."/>
            <person name="Frisvad J.C."/>
            <person name="Nielsen K.L."/>
        </authorList>
    </citation>
    <scope>NUCLEOTIDE SEQUENCE</scope>
    <source>
        <strain evidence="8">IBT 19713</strain>
    </source>
</reference>
<dbReference type="EMBL" id="JAPQKS010000005">
    <property type="protein sequence ID" value="KAJ5225353.1"/>
    <property type="molecule type" value="Genomic_DNA"/>
</dbReference>
<feature type="transmembrane region" description="Helical" evidence="6">
    <location>
        <begin position="105"/>
        <end position="128"/>
    </location>
</feature>
<keyword evidence="3 6" id="KW-1133">Transmembrane helix</keyword>
<sequence length="163" mass="18055">MLRWVYPVRIIQAIFALAVIGLTAYVVATIPFSNVIYFMLFNGCWTAAIAVPYLGLAPVFSPTVSHELVIPGMEIITSCLWLASWIAVAVLIPKPSECHMSSCHSAQAVIVLAAVEWALFIFTNYFAILDLRNSRNNRHKRAQNEATQRETTQVEAADASQTV</sequence>
<dbReference type="PANTHER" id="PTHR37451:SF1">
    <property type="entry name" value="MARVEL DOMAIN-CONTAINING PROTEIN"/>
    <property type="match status" value="1"/>
</dbReference>
<accession>A0A9W9NUX2</accession>
<name>A0A9W9NUX2_9EURO</name>
<evidence type="ECO:0000256" key="2">
    <source>
        <dbReference type="ARBA" id="ARBA00022692"/>
    </source>
</evidence>
<feature type="transmembrane region" description="Helical" evidence="6">
    <location>
        <begin position="35"/>
        <end position="55"/>
    </location>
</feature>
<keyword evidence="4 6" id="KW-0472">Membrane</keyword>
<feature type="transmembrane region" description="Helical" evidence="6">
    <location>
        <begin position="6"/>
        <end position="28"/>
    </location>
</feature>
<gene>
    <name evidence="8" type="ORF">N7468_006578</name>
</gene>
<feature type="compositionally biased region" description="Polar residues" evidence="5">
    <location>
        <begin position="144"/>
        <end position="163"/>
    </location>
</feature>
<dbReference type="Proteomes" id="UP001150941">
    <property type="component" value="Unassembled WGS sequence"/>
</dbReference>
<dbReference type="GO" id="GO:0016020">
    <property type="term" value="C:membrane"/>
    <property type="evidence" value="ECO:0007669"/>
    <property type="project" value="UniProtKB-SubCell"/>
</dbReference>
<evidence type="ECO:0000313" key="8">
    <source>
        <dbReference type="EMBL" id="KAJ5225353.1"/>
    </source>
</evidence>
<keyword evidence="2 6" id="KW-0812">Transmembrane</keyword>
<dbReference type="Pfam" id="PF01284">
    <property type="entry name" value="MARVEL"/>
    <property type="match status" value="1"/>
</dbReference>
<comment type="caution">
    <text evidence="8">The sequence shown here is derived from an EMBL/GenBank/DDBJ whole genome shotgun (WGS) entry which is preliminary data.</text>
</comment>
<dbReference type="AlphaFoldDB" id="A0A9W9NUX2"/>
<evidence type="ECO:0000256" key="5">
    <source>
        <dbReference type="SAM" id="MobiDB-lite"/>
    </source>
</evidence>
<evidence type="ECO:0000256" key="6">
    <source>
        <dbReference type="SAM" id="Phobius"/>
    </source>
</evidence>
<dbReference type="GeneID" id="83203177"/>
<dbReference type="InterPro" id="IPR008253">
    <property type="entry name" value="Marvel"/>
</dbReference>
<organism evidence="8 9">
    <name type="scientific">Penicillium chermesinum</name>
    <dbReference type="NCBI Taxonomy" id="63820"/>
    <lineage>
        <taxon>Eukaryota</taxon>
        <taxon>Fungi</taxon>
        <taxon>Dikarya</taxon>
        <taxon>Ascomycota</taxon>
        <taxon>Pezizomycotina</taxon>
        <taxon>Eurotiomycetes</taxon>
        <taxon>Eurotiomycetidae</taxon>
        <taxon>Eurotiales</taxon>
        <taxon>Aspergillaceae</taxon>
        <taxon>Penicillium</taxon>
    </lineage>
</organism>
<dbReference type="RefSeq" id="XP_058328764.1">
    <property type="nucleotide sequence ID" value="XM_058475874.1"/>
</dbReference>
<evidence type="ECO:0000313" key="9">
    <source>
        <dbReference type="Proteomes" id="UP001150941"/>
    </source>
</evidence>
<feature type="region of interest" description="Disordered" evidence="5">
    <location>
        <begin position="140"/>
        <end position="163"/>
    </location>
</feature>
<evidence type="ECO:0000256" key="1">
    <source>
        <dbReference type="ARBA" id="ARBA00004141"/>
    </source>
</evidence>
<comment type="subcellular location">
    <subcellularLocation>
        <location evidence="1">Membrane</location>
        <topology evidence="1">Multi-pass membrane protein</topology>
    </subcellularLocation>
</comment>
<evidence type="ECO:0000256" key="4">
    <source>
        <dbReference type="ARBA" id="ARBA00023136"/>
    </source>
</evidence>
<evidence type="ECO:0000259" key="7">
    <source>
        <dbReference type="Pfam" id="PF01284"/>
    </source>
</evidence>
<dbReference type="OrthoDB" id="2117453at2759"/>
<protein>
    <recommendedName>
        <fullName evidence="7">MARVEL domain-containing protein</fullName>
    </recommendedName>
</protein>
<proteinExistence type="predicted"/>
<dbReference type="PANTHER" id="PTHR37451">
    <property type="entry name" value="MARVEL DOMAIN"/>
    <property type="match status" value="1"/>
</dbReference>
<evidence type="ECO:0000256" key="3">
    <source>
        <dbReference type="ARBA" id="ARBA00022989"/>
    </source>
</evidence>
<keyword evidence="9" id="KW-1185">Reference proteome</keyword>